<proteinExistence type="predicted"/>
<dbReference type="PANTHER" id="PTHR35807">
    <property type="entry name" value="TRANSCRIPTIONAL REGULATOR REDD-RELATED"/>
    <property type="match status" value="1"/>
</dbReference>
<comment type="caution">
    <text evidence="4">The sequence shown here is derived from an EMBL/GenBank/DDBJ whole genome shotgun (WGS) entry which is preliminary data.</text>
</comment>
<dbReference type="PANTHER" id="PTHR35807:SF1">
    <property type="entry name" value="TRANSCRIPTIONAL REGULATOR REDD"/>
    <property type="match status" value="1"/>
</dbReference>
<evidence type="ECO:0000313" key="5">
    <source>
        <dbReference type="Proteomes" id="UP000782610"/>
    </source>
</evidence>
<dbReference type="InterPro" id="IPR019734">
    <property type="entry name" value="TPR_rpt"/>
</dbReference>
<dbReference type="EMBL" id="JACRAF010000037">
    <property type="protein sequence ID" value="MBI4922734.1"/>
    <property type="molecule type" value="Genomic_DNA"/>
</dbReference>
<name>A0A933L1W9_9HYPH</name>
<evidence type="ECO:0000256" key="1">
    <source>
        <dbReference type="ARBA" id="ARBA00023015"/>
    </source>
</evidence>
<sequence>MLRLTGTPRIVVEGRLAARLPDKVYCLVALLILRFNGAADRGIVASLLWEDGDGDAARANLRNLLSQLKRWQERTGTRLVHADTSRIWRAADCEITDLDLLLAARPAVGDDDLEAIDGLFEGDLLGGRGADLGIDLLAWLDEQSASLWERFVGLVLPAAAHGGGAGAERSLRRMLERMPLDERVERALLTNLSRQKSAEAVRAEYRRFAERLGRDGLEPELETRLLAGTLGVEFAQAMAPTAEARKPSRPGLPRVLILPPAASEGVKRSAERIAASLVDDVTFGLCRMRTFAVIAPYTARLISREGPEARRTVDADYVLFTRLLPGDGEGDYRFGFSLARALTGEILMGDQLRFSLGDLPVRHADITRLVARLVAGEIERTEQNTSRLTRSPTAYTYFLMGQERLRMVDLPDLRAARSAFRHALELEPDFAPAMSMTARTLSMEWIVLNRGDNELLVQARKMASRAVEHDPLDPGGYRELGNAALYSHDLDAALEHLKEARARAPHHADVLLDHADALAHNSRFHEAKRTIDEAMSLNPLAPDEYRWVAATIQFFLKDFRGALKLSLGMANPEPLGRVIAASAHLIGDKETASFWRGRVLDRHPGFRVSDWAGIVPMRSATDRQFYEDAMRSAGFP</sequence>
<dbReference type="SMART" id="SM00028">
    <property type="entry name" value="TPR"/>
    <property type="match status" value="3"/>
</dbReference>
<feature type="domain" description="Bacterial transcriptional activator" evidence="3">
    <location>
        <begin position="96"/>
        <end position="231"/>
    </location>
</feature>
<dbReference type="Pfam" id="PF14559">
    <property type="entry name" value="TPR_19"/>
    <property type="match status" value="1"/>
</dbReference>
<gene>
    <name evidence="4" type="ORF">HY834_13385</name>
</gene>
<protein>
    <submittedName>
        <fullName evidence="4">Tetratricopeptide repeat protein</fullName>
    </submittedName>
</protein>
<dbReference type="SUPFAM" id="SSF48452">
    <property type="entry name" value="TPR-like"/>
    <property type="match status" value="1"/>
</dbReference>
<dbReference type="Gene3D" id="1.25.40.10">
    <property type="entry name" value="Tetratricopeptide repeat domain"/>
    <property type="match status" value="2"/>
</dbReference>
<dbReference type="InterPro" id="IPR005158">
    <property type="entry name" value="BTAD"/>
</dbReference>
<dbReference type="InterPro" id="IPR036388">
    <property type="entry name" value="WH-like_DNA-bd_sf"/>
</dbReference>
<evidence type="ECO:0000256" key="2">
    <source>
        <dbReference type="ARBA" id="ARBA00023163"/>
    </source>
</evidence>
<accession>A0A933L1W9</accession>
<organism evidence="4 5">
    <name type="scientific">Devosia nanyangense</name>
    <dbReference type="NCBI Taxonomy" id="1228055"/>
    <lineage>
        <taxon>Bacteria</taxon>
        <taxon>Pseudomonadati</taxon>
        <taxon>Pseudomonadota</taxon>
        <taxon>Alphaproteobacteria</taxon>
        <taxon>Hyphomicrobiales</taxon>
        <taxon>Devosiaceae</taxon>
        <taxon>Devosia</taxon>
    </lineage>
</organism>
<reference evidence="4" key="1">
    <citation type="submission" date="2020-07" db="EMBL/GenBank/DDBJ databases">
        <title>Huge and variable diversity of episymbiotic CPR bacteria and DPANN archaea in groundwater ecosystems.</title>
        <authorList>
            <person name="He C.Y."/>
            <person name="Keren R."/>
            <person name="Whittaker M."/>
            <person name="Farag I.F."/>
            <person name="Doudna J."/>
            <person name="Cate J.H.D."/>
            <person name="Banfield J.F."/>
        </authorList>
    </citation>
    <scope>NUCLEOTIDE SEQUENCE</scope>
    <source>
        <strain evidence="4">NC_groundwater_1586_Pr3_B-0.1um_66_15</strain>
    </source>
</reference>
<evidence type="ECO:0000313" key="4">
    <source>
        <dbReference type="EMBL" id="MBI4922734.1"/>
    </source>
</evidence>
<keyword evidence="1" id="KW-0805">Transcription regulation</keyword>
<dbReference type="Proteomes" id="UP000782610">
    <property type="component" value="Unassembled WGS sequence"/>
</dbReference>
<dbReference type="Gene3D" id="1.10.10.10">
    <property type="entry name" value="Winged helix-like DNA-binding domain superfamily/Winged helix DNA-binding domain"/>
    <property type="match status" value="1"/>
</dbReference>
<dbReference type="InterPro" id="IPR051677">
    <property type="entry name" value="AfsR-DnrI-RedD_regulator"/>
</dbReference>
<dbReference type="GO" id="GO:0003677">
    <property type="term" value="F:DNA binding"/>
    <property type="evidence" value="ECO:0007669"/>
    <property type="project" value="TreeGrafter"/>
</dbReference>
<dbReference type="AlphaFoldDB" id="A0A933L1W9"/>
<dbReference type="SMART" id="SM01043">
    <property type="entry name" value="BTAD"/>
    <property type="match status" value="1"/>
</dbReference>
<keyword evidence="2" id="KW-0804">Transcription</keyword>
<evidence type="ECO:0000259" key="3">
    <source>
        <dbReference type="SMART" id="SM01043"/>
    </source>
</evidence>
<dbReference type="InterPro" id="IPR011990">
    <property type="entry name" value="TPR-like_helical_dom_sf"/>
</dbReference>
<dbReference type="GO" id="GO:0006355">
    <property type="term" value="P:regulation of DNA-templated transcription"/>
    <property type="evidence" value="ECO:0007669"/>
    <property type="project" value="TreeGrafter"/>
</dbReference>